<comment type="caution">
    <text evidence="1">The sequence shown here is derived from an EMBL/GenBank/DDBJ whole genome shotgun (WGS) entry which is preliminary data.</text>
</comment>
<evidence type="ECO:0000313" key="2">
    <source>
        <dbReference type="Proteomes" id="UP001060085"/>
    </source>
</evidence>
<evidence type="ECO:0000313" key="1">
    <source>
        <dbReference type="EMBL" id="KAI5679969.1"/>
    </source>
</evidence>
<dbReference type="Proteomes" id="UP001060085">
    <property type="component" value="Linkage Group LG01"/>
</dbReference>
<proteinExistence type="predicted"/>
<organism evidence="1 2">
    <name type="scientific">Catharanthus roseus</name>
    <name type="common">Madagascar periwinkle</name>
    <name type="synonym">Vinca rosea</name>
    <dbReference type="NCBI Taxonomy" id="4058"/>
    <lineage>
        <taxon>Eukaryota</taxon>
        <taxon>Viridiplantae</taxon>
        <taxon>Streptophyta</taxon>
        <taxon>Embryophyta</taxon>
        <taxon>Tracheophyta</taxon>
        <taxon>Spermatophyta</taxon>
        <taxon>Magnoliopsida</taxon>
        <taxon>eudicotyledons</taxon>
        <taxon>Gunneridae</taxon>
        <taxon>Pentapetalae</taxon>
        <taxon>asterids</taxon>
        <taxon>lamiids</taxon>
        <taxon>Gentianales</taxon>
        <taxon>Apocynaceae</taxon>
        <taxon>Rauvolfioideae</taxon>
        <taxon>Vinceae</taxon>
        <taxon>Catharanthinae</taxon>
        <taxon>Catharanthus</taxon>
    </lineage>
</organism>
<protein>
    <submittedName>
        <fullName evidence="1">Uncharacterized protein</fullName>
    </submittedName>
</protein>
<dbReference type="EMBL" id="CM044701">
    <property type="protein sequence ID" value="KAI5679969.1"/>
    <property type="molecule type" value="Genomic_DNA"/>
</dbReference>
<gene>
    <name evidence="1" type="ORF">M9H77_01196</name>
</gene>
<name>A0ACC0C4V4_CATRO</name>
<sequence length="1962" mass="212381">MHGCSSASCLVVNAEVDSMGGVVEGGVGVGTKTSPRRAAIEKVQAELRQEYDVREERRRELEFLEKGGNPLDFKFGNAASVSVQSTSLTDQHPEIFLNSDAKGSFAFTASPHGDSVESSGRPGAHSACEPNSADNLMLFDGENDSVEGDRNSAQPSKNITQAEHSFPLDGSQTAKEIGDSAGFGRSRKAYIRRNRSRTTRDGARSSTTDALLARAGHGSSLSSRQGLRDSKGLISDVNNQKIQKISSNGDSRPTSSDVVTVCNTVPSDSRLDMELDSVKAVESPTDLLKDFPANVGSDANALKNLQDDTHNPESATDALKATPDKDFEETEAFKGQEKVSVSVGTEIEPRVPVAKVENQASSGKENGFIKGKGEEKSAPNDGQGNTAEVGIKVLDSESSCTQTSLSLDGNNDSEMCTNKRNRDPNGIVKQHISALEAKPPKEGVEMINNVKETKVDENSTFINDECNSGEATPKENGFISKSQEEINGNVSGLQDKEKNQNQIEVKVQSTVERMEVEGCNGLETERKTSGGVSAAASEGQKSSDLSTKASKADEDSILEEARIIEAKRKRIAELSVATLRMDYRRKSQWDYVLEEMRWLANDFAQERRWKLTAAAQICHRVASASRLRFHEQNSSWEQKKAARRVARAVMEFWRSVEETRKEQNIQCPRKESLSLQEYARRFLKHNNYDVLDGQAEAPVTPDRVSDLGITDMSSDDYLTEENIFYSVPPFATGHYRHSVESHVVKYEKTGSSIQEEVGTSACDVGADFGSQDNVYEEDEGETSTYDTSVAFDASKSSRFAQKRWKNPTKAYSGRTFEVVGDSHYMQCMENKVGSQQLVLGKRPPSSLNVSFPTKRVRTNNRQRITPFTAGTSAYVQVPHKTDASSGDTNSFQDDHSTLHGGSHLPNNLEVDSLAEFEKALPVDSSEMSTKSKKKKKPKHLGSAYDQRWQVDSNFHSEQFQRDHSKKRSEGLQLESNGGSGLLGHVAKKPKLTRPSFDNSFDSAAPVGGSAPSPVASQISNPSRLIRYIGGRDRGGRKNKVLKMPANQSSSGSPWTTFEDQALVVLVHDLGPNWELVSDAINSSLQFKCIFRNPKECKERYYLVVDKPIGDGADSADDSGCSQIYEAMLPGIPKVSSSLLDQWLSVNQGSARQLFQKLQGPMEEDTIKSHFEKIMMIEQKLHCRRKQNECHDPKQLQQPHGSHMMALTQVLPNNLNGGPVLTPLDLCDTTAPSPDLLPLGFQGPHNGGLPISSPGAMAPMLNAPGANTTVPGSSSMIIGNSLPSSSGPVNGSVRDGRHAVPRSASLSIDEQQRVQQYNQMLSSRNISQSNLSSPGAVPGNDRGVRMLPGGNGIGITGGINRSLPIARPGFQGIASSSMLNSGSMISSGMVAIPSPVSMHSGSGSGQGNSVRPPRDTLPMMRPTQNQDPQRQMIAPELQMQVSQGSNQGVPPFGALSSSFPNQTASPPVSSYPLHHQQSHGMSQQQPHVSSPHHAHLQGTNPQHQAYAIRLAKERHLQHRLLQQQQQQQQFASSNSLIPHVQPQAKLPVSPPPQNSSQVTTPTVSLSPLSSASPVTAMPPNQQKNQLLPHGLARGASSGSSGLTNQVGKQRQRQQQQQQFQPANRHHPQQRQQSQPQQQSKVLKGVGRGNMMMHQNISMDPSMLNGLSANSGTQSAEKGDQSMHLLQGQSMYAGSGMNSVQSGKSLVHHSSNQSQPHQKTYSGQAPPLSKHLQQMPNHSDNVNQGHISAAASAPTLSTGHQPISPMTMASSSQQQQPQLQPHQKLVNPSQPNVQRVLQNRHVNSEPSTKLQGRESQAEQSPITNSGQMGSVATTPQASGDATSVKQVAPSFGCAQSRTSESLYDSVSSNPITNISSVGTPPTNSTSNEPSPQAGHGLGQRQPSGNLPSVGHDVGMQWQQKPPSPAPQQQQASSQQVPPPSHSQQQAQLVGNGSLFVKPADSRLE</sequence>
<accession>A0ACC0C4V4</accession>
<keyword evidence="2" id="KW-1185">Reference proteome</keyword>
<reference evidence="2" key="1">
    <citation type="journal article" date="2023" name="Nat. Plants">
        <title>Single-cell RNA sequencing provides a high-resolution roadmap for understanding the multicellular compartmentation of specialized metabolism.</title>
        <authorList>
            <person name="Sun S."/>
            <person name="Shen X."/>
            <person name="Li Y."/>
            <person name="Li Y."/>
            <person name="Wang S."/>
            <person name="Li R."/>
            <person name="Zhang H."/>
            <person name="Shen G."/>
            <person name="Guo B."/>
            <person name="Wei J."/>
            <person name="Xu J."/>
            <person name="St-Pierre B."/>
            <person name="Chen S."/>
            <person name="Sun C."/>
        </authorList>
    </citation>
    <scope>NUCLEOTIDE SEQUENCE [LARGE SCALE GENOMIC DNA]</scope>
</reference>